<dbReference type="EMBL" id="GG692397">
    <property type="protein sequence ID" value="EER34107.1"/>
    <property type="molecule type" value="Genomic_DNA"/>
</dbReference>
<evidence type="ECO:0000313" key="2">
    <source>
        <dbReference type="Proteomes" id="UP000002037"/>
    </source>
</evidence>
<dbReference type="GeneID" id="8299374"/>
<evidence type="ECO:0000313" key="1">
    <source>
        <dbReference type="EMBL" id="EER34107.1"/>
    </source>
</evidence>
<sequence>MSFSFYYSYHKHNMTNLLNLPQHCIESIAKQFKSRYFSPKDLSLVLSSFDNENYCKYILCGNFSCKEHEYFDNIYINISNIEPTLDDRKNFRIINREFLLSNLIEYVELQKLCLAPLLRIWSIDPNLHIILALHPYVIRFRGNGRVIIFKDDISSTENLEIRQDMVKKIWGSQQLLLKDYQYLKQREIENIIDLTIELHDDMNKDMEGLRYLHPSILKVIIKSTKLTYSGDIIAQVLDLTNVRKFTFSYPVAGSRVTNWNFIAEDLEVVKVLDISLGTIVNINDFLNYEARSIDEFKLTLLGGKDNLDQIKSSVRRIMRSDNYEVVFKHKSEIIN</sequence>
<keyword evidence="2" id="KW-1185">Reference proteome</keyword>
<organism evidence="1 2">
    <name type="scientific">Candida tropicalis (strain ATCC MYA-3404 / T1)</name>
    <name type="common">Yeast</name>
    <dbReference type="NCBI Taxonomy" id="294747"/>
    <lineage>
        <taxon>Eukaryota</taxon>
        <taxon>Fungi</taxon>
        <taxon>Dikarya</taxon>
        <taxon>Ascomycota</taxon>
        <taxon>Saccharomycotina</taxon>
        <taxon>Pichiomycetes</taxon>
        <taxon>Debaryomycetaceae</taxon>
        <taxon>Candida/Lodderomyces clade</taxon>
        <taxon>Candida</taxon>
    </lineage>
</organism>
<protein>
    <submittedName>
        <fullName evidence="1">Uncharacterized protein</fullName>
    </submittedName>
</protein>
<reference evidence="1 2" key="1">
    <citation type="journal article" date="2009" name="Nature">
        <title>Evolution of pathogenicity and sexual reproduction in eight Candida genomes.</title>
        <authorList>
            <person name="Butler G."/>
            <person name="Rasmussen M.D."/>
            <person name="Lin M.F."/>
            <person name="Santos M.A."/>
            <person name="Sakthikumar S."/>
            <person name="Munro C.A."/>
            <person name="Rheinbay E."/>
            <person name="Grabherr M."/>
            <person name="Forche A."/>
            <person name="Reedy J.L."/>
            <person name="Agrafioti I."/>
            <person name="Arnaud M.B."/>
            <person name="Bates S."/>
            <person name="Brown A.J."/>
            <person name="Brunke S."/>
            <person name="Costanzo M.C."/>
            <person name="Fitzpatrick D.A."/>
            <person name="de Groot P.W."/>
            <person name="Harris D."/>
            <person name="Hoyer L.L."/>
            <person name="Hube B."/>
            <person name="Klis F.M."/>
            <person name="Kodira C."/>
            <person name="Lennard N."/>
            <person name="Logue M.E."/>
            <person name="Martin R."/>
            <person name="Neiman A.M."/>
            <person name="Nikolaou E."/>
            <person name="Quail M.A."/>
            <person name="Quinn J."/>
            <person name="Santos M.C."/>
            <person name="Schmitzberger F.F."/>
            <person name="Sherlock G."/>
            <person name="Shah P."/>
            <person name="Silverstein K.A."/>
            <person name="Skrzypek M.S."/>
            <person name="Soll D."/>
            <person name="Staggs R."/>
            <person name="Stansfield I."/>
            <person name="Stumpf M.P."/>
            <person name="Sudbery P.E."/>
            <person name="Srikantha T."/>
            <person name="Zeng Q."/>
            <person name="Berman J."/>
            <person name="Berriman M."/>
            <person name="Heitman J."/>
            <person name="Gow N.A."/>
            <person name="Lorenz M.C."/>
            <person name="Birren B.W."/>
            <person name="Kellis M."/>
            <person name="Cuomo C.A."/>
        </authorList>
    </citation>
    <scope>NUCLEOTIDE SEQUENCE [LARGE SCALE GENOMIC DNA]</scope>
    <source>
        <strain evidence="2">ATCC MYA-3404 / T1</strain>
    </source>
</reference>
<name>C5M953_CANTT</name>
<gene>
    <name evidence="1" type="ORF">CTRG_02925</name>
</gene>
<dbReference type="VEuPathDB" id="FungiDB:CTRG_02925"/>
<dbReference type="Proteomes" id="UP000002037">
    <property type="component" value="Unassembled WGS sequence"/>
</dbReference>
<proteinExistence type="predicted"/>
<dbReference type="KEGG" id="ctp:CTRG_02925"/>
<dbReference type="RefSeq" id="XP_002548628.1">
    <property type="nucleotide sequence ID" value="XM_002548582.1"/>
</dbReference>
<accession>C5M953</accession>
<dbReference type="AlphaFoldDB" id="C5M953"/>
<dbReference type="HOGENOM" id="CLU_828996_0_0_1"/>
<dbReference type="OrthoDB" id="10454309at2759"/>